<reference evidence="1 2" key="1">
    <citation type="journal article" date="2023" name="Sci. Data">
        <title>Genome assembly of the Korean intertidal mud-creeper Batillaria attramentaria.</title>
        <authorList>
            <person name="Patra A.K."/>
            <person name="Ho P.T."/>
            <person name="Jun S."/>
            <person name="Lee S.J."/>
            <person name="Kim Y."/>
            <person name="Won Y.J."/>
        </authorList>
    </citation>
    <scope>NUCLEOTIDE SEQUENCE [LARGE SCALE GENOMIC DNA]</scope>
    <source>
        <strain evidence="1">Wonlab-2016</strain>
    </source>
</reference>
<gene>
    <name evidence="1" type="ORF">BaRGS_00002486</name>
</gene>
<evidence type="ECO:0000313" key="2">
    <source>
        <dbReference type="Proteomes" id="UP001519460"/>
    </source>
</evidence>
<evidence type="ECO:0008006" key="3">
    <source>
        <dbReference type="Google" id="ProtNLM"/>
    </source>
</evidence>
<name>A0ABD0M383_9CAEN</name>
<evidence type="ECO:0000313" key="1">
    <source>
        <dbReference type="EMBL" id="KAK7506374.1"/>
    </source>
</evidence>
<dbReference type="Proteomes" id="UP001519460">
    <property type="component" value="Unassembled WGS sequence"/>
</dbReference>
<comment type="caution">
    <text evidence="1">The sequence shown here is derived from an EMBL/GenBank/DDBJ whole genome shotgun (WGS) entry which is preliminary data.</text>
</comment>
<dbReference type="EMBL" id="JACVVK020000007">
    <property type="protein sequence ID" value="KAK7506374.1"/>
    <property type="molecule type" value="Genomic_DNA"/>
</dbReference>
<protein>
    <recommendedName>
        <fullName evidence="3">Secreted protein</fullName>
    </recommendedName>
</protein>
<proteinExistence type="predicted"/>
<keyword evidence="2" id="KW-1185">Reference proteome</keyword>
<sequence length="125" mass="13754">MRNITATFLRILGPFASISSAWLHNYQSASDARANPFRSVFFQCWSDLAIQWRGGEPGGKSLAFPLTKIGQAVILPPSTVFRTCPGGIPAYDKLKIVLCYGSIFAGESASICEQKHYYTSVERCV</sequence>
<accession>A0ABD0M383</accession>
<dbReference type="AlphaFoldDB" id="A0ABD0M383"/>
<organism evidence="1 2">
    <name type="scientific">Batillaria attramentaria</name>
    <dbReference type="NCBI Taxonomy" id="370345"/>
    <lineage>
        <taxon>Eukaryota</taxon>
        <taxon>Metazoa</taxon>
        <taxon>Spiralia</taxon>
        <taxon>Lophotrochozoa</taxon>
        <taxon>Mollusca</taxon>
        <taxon>Gastropoda</taxon>
        <taxon>Caenogastropoda</taxon>
        <taxon>Sorbeoconcha</taxon>
        <taxon>Cerithioidea</taxon>
        <taxon>Batillariidae</taxon>
        <taxon>Batillaria</taxon>
    </lineage>
</organism>